<sequence>MRVKRFVVSSFAVLSIFVFALSAQAQNKSIDASLEEPLVEITDYQTFAPPSIQQEKLPDSEYDPLYPGLTDANGKIKNIDEAKLKKGLLKHFNKHPESFKESIKNIDAVTQSYLKQLQNEKAKQENAANIGIQPMEVPICCYVTSEWQSGHPYTTSSTNYVHWQPWIIEDNWLSNLAITVSTELSTEVSRTIGFSGSADIKATLGFSAEYTENQKAVFTVGTTIPGHNIWAYRPWIKSNGKTWEGYMIYHYYNLYTSSWTYTSDFKSGTNVTLTSKGNQYWSAENPSPFTSPRPSPPSGAPW</sequence>
<feature type="chain" id="PRO_5046910815" evidence="2">
    <location>
        <begin position="26"/>
        <end position="302"/>
    </location>
</feature>
<keyword evidence="4" id="KW-1185">Reference proteome</keyword>
<comment type="caution">
    <text evidence="3">The sequence shown here is derived from an EMBL/GenBank/DDBJ whole genome shotgun (WGS) entry which is preliminary data.</text>
</comment>
<evidence type="ECO:0000256" key="2">
    <source>
        <dbReference type="SAM" id="SignalP"/>
    </source>
</evidence>
<dbReference type="EMBL" id="JBHSMI010000012">
    <property type="protein sequence ID" value="MFC5402468.1"/>
    <property type="molecule type" value="Genomic_DNA"/>
</dbReference>
<evidence type="ECO:0000256" key="1">
    <source>
        <dbReference type="SAM" id="MobiDB-lite"/>
    </source>
</evidence>
<gene>
    <name evidence="3" type="ORF">ACFPOF_06925</name>
</gene>
<feature type="region of interest" description="Disordered" evidence="1">
    <location>
        <begin position="283"/>
        <end position="302"/>
    </location>
</feature>
<dbReference type="RefSeq" id="WP_378130943.1">
    <property type="nucleotide sequence ID" value="NZ_JBHSMI010000012.1"/>
</dbReference>
<proteinExistence type="predicted"/>
<feature type="compositionally biased region" description="Pro residues" evidence="1">
    <location>
        <begin position="289"/>
        <end position="302"/>
    </location>
</feature>
<protein>
    <submittedName>
        <fullName evidence="3">Uncharacterized protein</fullName>
    </submittedName>
</protein>
<name>A0ABW0HPZ6_9BACL</name>
<evidence type="ECO:0000313" key="4">
    <source>
        <dbReference type="Proteomes" id="UP001596113"/>
    </source>
</evidence>
<evidence type="ECO:0000313" key="3">
    <source>
        <dbReference type="EMBL" id="MFC5402468.1"/>
    </source>
</evidence>
<reference evidence="4" key="1">
    <citation type="journal article" date="2019" name="Int. J. Syst. Evol. Microbiol.">
        <title>The Global Catalogue of Microorganisms (GCM) 10K type strain sequencing project: providing services to taxonomists for standard genome sequencing and annotation.</title>
        <authorList>
            <consortium name="The Broad Institute Genomics Platform"/>
            <consortium name="The Broad Institute Genome Sequencing Center for Infectious Disease"/>
            <person name="Wu L."/>
            <person name="Ma J."/>
        </authorList>
    </citation>
    <scope>NUCLEOTIDE SEQUENCE [LARGE SCALE GENOMIC DNA]</scope>
    <source>
        <strain evidence="4">CGMCC 1.18575</strain>
    </source>
</reference>
<dbReference type="Proteomes" id="UP001596113">
    <property type="component" value="Unassembled WGS sequence"/>
</dbReference>
<keyword evidence="2" id="KW-0732">Signal</keyword>
<feature type="signal peptide" evidence="2">
    <location>
        <begin position="1"/>
        <end position="25"/>
    </location>
</feature>
<organism evidence="3 4">
    <name type="scientific">Cohnella soli</name>
    <dbReference type="NCBI Taxonomy" id="425005"/>
    <lineage>
        <taxon>Bacteria</taxon>
        <taxon>Bacillati</taxon>
        <taxon>Bacillota</taxon>
        <taxon>Bacilli</taxon>
        <taxon>Bacillales</taxon>
        <taxon>Paenibacillaceae</taxon>
        <taxon>Cohnella</taxon>
    </lineage>
</organism>
<accession>A0ABW0HPZ6</accession>